<evidence type="ECO:0000256" key="1">
    <source>
        <dbReference type="ARBA" id="ARBA00004173"/>
    </source>
</evidence>
<comment type="subcellular location">
    <subcellularLocation>
        <location evidence="1">Mitochondrion</location>
    </subcellularLocation>
</comment>
<name>A0A7M7JYK1_VARDE</name>
<dbReference type="PANTHER" id="PTHR44889">
    <property type="entry name" value="INACTIVE HYDROXYSTEROID DEHYDROGENASE-LIKE PROTEIN 1"/>
    <property type="match status" value="1"/>
</dbReference>
<dbReference type="FunFam" id="3.40.50.720:FF:000137">
    <property type="entry name" value="Hydroxysteroid (17-beta) dehydrogenase 3"/>
    <property type="match status" value="1"/>
</dbReference>
<dbReference type="InterPro" id="IPR002347">
    <property type="entry name" value="SDR_fam"/>
</dbReference>
<dbReference type="OrthoDB" id="5545019at2759"/>
<accession>A0A7M7JYK1</accession>
<dbReference type="FunCoup" id="A0A7M7JYK1">
    <property type="interactions" value="771"/>
</dbReference>
<dbReference type="GO" id="GO:0005739">
    <property type="term" value="C:mitochondrion"/>
    <property type="evidence" value="ECO:0007669"/>
    <property type="project" value="UniProtKB-SubCell"/>
</dbReference>
<dbReference type="PIRSF" id="PIRSF000126">
    <property type="entry name" value="11-beta-HSD1"/>
    <property type="match status" value="1"/>
</dbReference>
<dbReference type="SUPFAM" id="SSF51735">
    <property type="entry name" value="NAD(P)-binding Rossmann-fold domains"/>
    <property type="match status" value="1"/>
</dbReference>
<evidence type="ECO:0000313" key="6">
    <source>
        <dbReference type="Proteomes" id="UP000594260"/>
    </source>
</evidence>
<dbReference type="Pfam" id="PF00106">
    <property type="entry name" value="adh_short"/>
    <property type="match status" value="1"/>
</dbReference>
<reference evidence="5" key="1">
    <citation type="submission" date="2021-01" db="UniProtKB">
        <authorList>
            <consortium name="EnsemblMetazoa"/>
        </authorList>
    </citation>
    <scope>IDENTIFICATION</scope>
</reference>
<organism evidence="5 6">
    <name type="scientific">Varroa destructor</name>
    <name type="common">Honeybee mite</name>
    <dbReference type="NCBI Taxonomy" id="109461"/>
    <lineage>
        <taxon>Eukaryota</taxon>
        <taxon>Metazoa</taxon>
        <taxon>Ecdysozoa</taxon>
        <taxon>Arthropoda</taxon>
        <taxon>Chelicerata</taxon>
        <taxon>Arachnida</taxon>
        <taxon>Acari</taxon>
        <taxon>Parasitiformes</taxon>
        <taxon>Mesostigmata</taxon>
        <taxon>Gamasina</taxon>
        <taxon>Dermanyssoidea</taxon>
        <taxon>Varroidae</taxon>
        <taxon>Varroa</taxon>
    </lineage>
</organism>
<evidence type="ECO:0000313" key="5">
    <source>
        <dbReference type="EnsemblMetazoa" id="XP_022657567"/>
    </source>
</evidence>
<dbReference type="PRINTS" id="PR00080">
    <property type="entry name" value="SDRFAMILY"/>
</dbReference>
<dbReference type="Gene3D" id="3.40.50.720">
    <property type="entry name" value="NAD(P)-binding Rossmann-like Domain"/>
    <property type="match status" value="1"/>
</dbReference>
<dbReference type="KEGG" id="vde:111248833"/>
<dbReference type="EnsemblMetazoa" id="XM_022801832">
    <property type="protein sequence ID" value="XP_022657567"/>
    <property type="gene ID" value="LOC111248833"/>
</dbReference>
<dbReference type="InterPro" id="IPR036291">
    <property type="entry name" value="NAD(P)-bd_dom_sf"/>
</dbReference>
<evidence type="ECO:0000256" key="2">
    <source>
        <dbReference type="ARBA" id="ARBA00022857"/>
    </source>
</evidence>
<protein>
    <submittedName>
        <fullName evidence="5">Uncharacterized protein</fullName>
    </submittedName>
</protein>
<sequence length="340" mass="38571">MSAQQSPVYNRLKMAAVDSAFFLIQEMGITFSRYRNYLALIGLIYCSKLGCAVTSRLYEALKVHVVARLWKADLKKYGQWALVTGCTDGIGREYARQLASRGLNIILLSRNQAKLQATASELERDYQVQTHIIVVDLSQGREVYASIAEQLGNKEIGILVNNAGVMYDQPSRFCNVPEKKLIESVNINMMAVVMLTYIVLPQMLQRKRGIVINLSSISGFYPLPLMAVYSASKVFVDWFSMALDVEYRSQGIIVQSLIPSYVSTNLVRFSNFLSKPSFIVPDAKRFVSSALDTITYSKRTTGFWSHGLQYWAMEHTPQWVWNINSNLMFRAIDSSKEKKF</sequence>
<evidence type="ECO:0000256" key="3">
    <source>
        <dbReference type="ARBA" id="ARBA00023128"/>
    </source>
</evidence>
<dbReference type="PANTHER" id="PTHR44889:SF1">
    <property type="entry name" value="INACTIVE HYDROXYSTEROID DEHYDROGENASE-LIKE PROTEIN 1"/>
    <property type="match status" value="1"/>
</dbReference>
<dbReference type="InParanoid" id="A0A7M7JYK1"/>
<keyword evidence="2" id="KW-0521">NADP</keyword>
<dbReference type="Proteomes" id="UP000594260">
    <property type="component" value="Unplaced"/>
</dbReference>
<dbReference type="AlphaFoldDB" id="A0A7M7JYK1"/>
<evidence type="ECO:0000256" key="4">
    <source>
        <dbReference type="ARBA" id="ARBA00038261"/>
    </source>
</evidence>
<dbReference type="RefSeq" id="XP_022657567.1">
    <property type="nucleotide sequence ID" value="XM_022801832.1"/>
</dbReference>
<keyword evidence="6" id="KW-1185">Reference proteome</keyword>
<proteinExistence type="inferred from homology"/>
<dbReference type="OMA" id="NINMMAV"/>
<dbReference type="GeneID" id="111248833"/>
<keyword evidence="3" id="KW-0496">Mitochondrion</keyword>
<dbReference type="PRINTS" id="PR00081">
    <property type="entry name" value="GDHRDH"/>
</dbReference>
<dbReference type="CDD" id="cd05356">
    <property type="entry name" value="17beta-HSD1_like_SDR_c"/>
    <property type="match status" value="1"/>
</dbReference>
<dbReference type="InterPro" id="IPR052149">
    <property type="entry name" value="17-beta-HSD3-like"/>
</dbReference>
<comment type="similarity">
    <text evidence="4">Belongs to the short-chain dehydrogenases/reductases (SDR) family. 17-beta-HSD 3 subfamily.</text>
</comment>